<proteinExistence type="predicted"/>
<evidence type="ECO:0000313" key="1">
    <source>
        <dbReference type="EMBL" id="MEQ2242493.1"/>
    </source>
</evidence>
<protein>
    <submittedName>
        <fullName evidence="1">Uncharacterized protein</fullName>
    </submittedName>
</protein>
<dbReference type="Proteomes" id="UP001482620">
    <property type="component" value="Unassembled WGS sequence"/>
</dbReference>
<name>A0ABV0UBB5_9TELE</name>
<evidence type="ECO:0000313" key="2">
    <source>
        <dbReference type="Proteomes" id="UP001482620"/>
    </source>
</evidence>
<comment type="caution">
    <text evidence="1">The sequence shown here is derived from an EMBL/GenBank/DDBJ whole genome shotgun (WGS) entry which is preliminary data.</text>
</comment>
<dbReference type="EMBL" id="JAHRIQ010065291">
    <property type="protein sequence ID" value="MEQ2242493.1"/>
    <property type="molecule type" value="Genomic_DNA"/>
</dbReference>
<dbReference type="Gene3D" id="3.90.1750.10">
    <property type="entry name" value="Hect, E3 ligase catalytic domains"/>
    <property type="match status" value="1"/>
</dbReference>
<reference evidence="1 2" key="1">
    <citation type="submission" date="2021-06" db="EMBL/GenBank/DDBJ databases">
        <authorList>
            <person name="Palmer J.M."/>
        </authorList>
    </citation>
    <scope>NUCLEOTIDE SEQUENCE [LARGE SCALE GENOMIC DNA]</scope>
    <source>
        <strain evidence="2">if_2019</strain>
        <tissue evidence="1">Muscle</tissue>
    </source>
</reference>
<gene>
    <name evidence="1" type="ORF">ILYODFUR_036385</name>
</gene>
<organism evidence="1 2">
    <name type="scientific">Ilyodon furcidens</name>
    <name type="common">goldbreast splitfin</name>
    <dbReference type="NCBI Taxonomy" id="33524"/>
    <lineage>
        <taxon>Eukaryota</taxon>
        <taxon>Metazoa</taxon>
        <taxon>Chordata</taxon>
        <taxon>Craniata</taxon>
        <taxon>Vertebrata</taxon>
        <taxon>Euteleostomi</taxon>
        <taxon>Actinopterygii</taxon>
        <taxon>Neopterygii</taxon>
        <taxon>Teleostei</taxon>
        <taxon>Neoteleostei</taxon>
        <taxon>Acanthomorphata</taxon>
        <taxon>Ovalentaria</taxon>
        <taxon>Atherinomorphae</taxon>
        <taxon>Cyprinodontiformes</taxon>
        <taxon>Goodeidae</taxon>
        <taxon>Ilyodon</taxon>
    </lineage>
</organism>
<accession>A0ABV0UBB5</accession>
<keyword evidence="2" id="KW-1185">Reference proteome</keyword>
<dbReference type="InterPro" id="IPR035983">
    <property type="entry name" value="Hect_E3_ubiquitin_ligase"/>
</dbReference>
<dbReference type="SUPFAM" id="SSF56204">
    <property type="entry name" value="Hect, E3 ligase catalytic domain"/>
    <property type="match status" value="1"/>
</dbReference>
<sequence>MCSAKTPECTPKSMEDVLCFLEQVDTTKEFKLCVAREDLPDRGIFQWKRKKTASPTSALKVFFIGEPGIDTGALKKEFLTEKGFFEGPESKGKNPKFSLTDLDNENFRAVGEIIAVSLAQGGPGPAFFRDWCYNVFCSGEVDFSFLSKEDVADLDSALLISRVSLLSTMRNMIQPKTI</sequence>